<dbReference type="AlphaFoldDB" id="A0AAN6S6C3"/>
<name>A0AAN6S6C3_9PEZI</name>
<sequence length="249" mass="28140">MPAVCSIRSKSEQMRLLLRELCAPVFSAGVCRPQIFDALMPKVTQLAQSDHWSTITVPTGSVQCSDPRSSGYRIDNRYLSLYKSQSHRALGDIQETGSAKDKIERSIRPMCDVEDMVEKLDTAPSSHTKTTSKPSAVPHFYVAYPATLVSREAAVVRWSLTASTVPRHRLLSRRRARSRLPRRTVPVGVWVGDSVKRGEPQTALWMQQLGFFIPEWLDLVDMKDDNIEQLHWQLPNTEVNVDARNLQAL</sequence>
<organism evidence="1 2">
    <name type="scientific">Diplogelasinospora grovesii</name>
    <dbReference type="NCBI Taxonomy" id="303347"/>
    <lineage>
        <taxon>Eukaryota</taxon>
        <taxon>Fungi</taxon>
        <taxon>Dikarya</taxon>
        <taxon>Ascomycota</taxon>
        <taxon>Pezizomycotina</taxon>
        <taxon>Sordariomycetes</taxon>
        <taxon>Sordariomycetidae</taxon>
        <taxon>Sordariales</taxon>
        <taxon>Diplogelasinosporaceae</taxon>
        <taxon>Diplogelasinospora</taxon>
    </lineage>
</organism>
<evidence type="ECO:0000313" key="2">
    <source>
        <dbReference type="Proteomes" id="UP001303473"/>
    </source>
</evidence>
<accession>A0AAN6S6C3</accession>
<evidence type="ECO:0000313" key="1">
    <source>
        <dbReference type="EMBL" id="KAK3942752.1"/>
    </source>
</evidence>
<comment type="caution">
    <text evidence="1">The sequence shown here is derived from an EMBL/GenBank/DDBJ whole genome shotgun (WGS) entry which is preliminary data.</text>
</comment>
<reference evidence="2" key="1">
    <citation type="journal article" date="2023" name="Mol. Phylogenet. Evol.">
        <title>Genome-scale phylogeny and comparative genomics of the fungal order Sordariales.</title>
        <authorList>
            <person name="Hensen N."/>
            <person name="Bonometti L."/>
            <person name="Westerberg I."/>
            <person name="Brannstrom I.O."/>
            <person name="Guillou S."/>
            <person name="Cros-Aarteil S."/>
            <person name="Calhoun S."/>
            <person name="Haridas S."/>
            <person name="Kuo A."/>
            <person name="Mondo S."/>
            <person name="Pangilinan J."/>
            <person name="Riley R."/>
            <person name="LaButti K."/>
            <person name="Andreopoulos B."/>
            <person name="Lipzen A."/>
            <person name="Chen C."/>
            <person name="Yan M."/>
            <person name="Daum C."/>
            <person name="Ng V."/>
            <person name="Clum A."/>
            <person name="Steindorff A."/>
            <person name="Ohm R.A."/>
            <person name="Martin F."/>
            <person name="Silar P."/>
            <person name="Natvig D.O."/>
            <person name="Lalanne C."/>
            <person name="Gautier V."/>
            <person name="Ament-Velasquez S.L."/>
            <person name="Kruys A."/>
            <person name="Hutchinson M.I."/>
            <person name="Powell A.J."/>
            <person name="Barry K."/>
            <person name="Miller A.N."/>
            <person name="Grigoriev I.V."/>
            <person name="Debuchy R."/>
            <person name="Gladieux P."/>
            <person name="Hiltunen Thoren M."/>
            <person name="Johannesson H."/>
        </authorList>
    </citation>
    <scope>NUCLEOTIDE SEQUENCE [LARGE SCALE GENOMIC DNA]</scope>
    <source>
        <strain evidence="2">CBS 340.73</strain>
    </source>
</reference>
<proteinExistence type="predicted"/>
<keyword evidence="2" id="KW-1185">Reference proteome</keyword>
<protein>
    <submittedName>
        <fullName evidence="1">Uncharacterized protein</fullName>
    </submittedName>
</protein>
<gene>
    <name evidence="1" type="ORF">QBC46DRAFT_406061</name>
</gene>
<dbReference type="EMBL" id="MU853771">
    <property type="protein sequence ID" value="KAK3942752.1"/>
    <property type="molecule type" value="Genomic_DNA"/>
</dbReference>
<dbReference type="Proteomes" id="UP001303473">
    <property type="component" value="Unassembled WGS sequence"/>
</dbReference>